<dbReference type="AlphaFoldDB" id="A0A1D8K6P9"/>
<dbReference type="InterPro" id="IPR004358">
    <property type="entry name" value="Sig_transdc_His_kin-like_C"/>
</dbReference>
<dbReference type="RefSeq" id="WP_070072219.1">
    <property type="nucleotide sequence ID" value="NZ_CP017448.1"/>
</dbReference>
<reference evidence="6 7" key="1">
    <citation type="submission" date="2016-09" db="EMBL/GenBank/DDBJ databases">
        <title>Acidihalobacter prosperus V6 (DSM14174).</title>
        <authorList>
            <person name="Khaleque H.N."/>
            <person name="Ramsay J.P."/>
            <person name="Murphy R.J.T."/>
            <person name="Kaksonen A.H."/>
            <person name="Boxall N.J."/>
            <person name="Watkin E.L.J."/>
        </authorList>
    </citation>
    <scope>NUCLEOTIDE SEQUENCE [LARGE SCALE GENOMIC DNA]</scope>
    <source>
        <strain evidence="6 7">V6</strain>
    </source>
</reference>
<dbReference type="EMBL" id="CP017448">
    <property type="protein sequence ID" value="AOV16628.1"/>
    <property type="molecule type" value="Genomic_DNA"/>
</dbReference>
<dbReference type="SUPFAM" id="SSF47384">
    <property type="entry name" value="Homodimeric domain of signal transducing histidine kinase"/>
    <property type="match status" value="1"/>
</dbReference>
<dbReference type="CDD" id="cd00075">
    <property type="entry name" value="HATPase"/>
    <property type="match status" value="1"/>
</dbReference>
<dbReference type="Pfam" id="PF13188">
    <property type="entry name" value="PAS_8"/>
    <property type="match status" value="1"/>
</dbReference>
<dbReference type="Gene3D" id="3.30.565.10">
    <property type="entry name" value="Histidine kinase-like ATPase, C-terminal domain"/>
    <property type="match status" value="1"/>
</dbReference>
<evidence type="ECO:0000256" key="4">
    <source>
        <dbReference type="SAM" id="Coils"/>
    </source>
</evidence>
<dbReference type="InterPro" id="IPR036890">
    <property type="entry name" value="HATPase_C_sf"/>
</dbReference>
<evidence type="ECO:0000259" key="5">
    <source>
        <dbReference type="PROSITE" id="PS50109"/>
    </source>
</evidence>
<accession>A0A1D8K6P9</accession>
<dbReference type="SMART" id="SM00387">
    <property type="entry name" value="HATPase_c"/>
    <property type="match status" value="1"/>
</dbReference>
<dbReference type="InterPro" id="IPR035965">
    <property type="entry name" value="PAS-like_dom_sf"/>
</dbReference>
<dbReference type="PROSITE" id="PS50109">
    <property type="entry name" value="HIS_KIN"/>
    <property type="match status" value="1"/>
</dbReference>
<organism evidence="6 7">
    <name type="scientific">Acidihalobacter aeolianus</name>
    <dbReference type="NCBI Taxonomy" id="2792603"/>
    <lineage>
        <taxon>Bacteria</taxon>
        <taxon>Pseudomonadati</taxon>
        <taxon>Pseudomonadota</taxon>
        <taxon>Gammaproteobacteria</taxon>
        <taxon>Chromatiales</taxon>
        <taxon>Ectothiorhodospiraceae</taxon>
        <taxon>Acidihalobacter</taxon>
    </lineage>
</organism>
<dbReference type="CDD" id="cd00082">
    <property type="entry name" value="HisKA"/>
    <property type="match status" value="1"/>
</dbReference>
<protein>
    <recommendedName>
        <fullName evidence="2">histidine kinase</fullName>
        <ecNumber evidence="2">2.7.13.3</ecNumber>
    </recommendedName>
</protein>
<gene>
    <name evidence="6" type="ORF">BJI67_05705</name>
</gene>
<sequence length="411" mass="44766">MSPKDQAISNPVDHVVSATEISERERLLAEAFDTFNRLSEDLAHSYRGLEQRVEQLSRELAAARSERLEQLAEKERLANRLGRLLELLPGAVIVTGEGGIVREANPAAYEFLGEPLVGEPWESVAERFVSGGAGAGEVRLTDGRRLNVSIRALESEPGDVLLLQDVTHTRVLQEQLDQHRRLAAMGEMAAGLAHQIRTPLSSVLLYLSHLEARRIDEEQRQRVLGKIRNQVQYLERMVNDMLQFARGGANNLTPLTFATIVGDFEEMIRLPLAERSACMEITWADDVSALCCLGQRETLVGALLNLASNALQAAPPGVHLHLTVRLPDATHVALTLTDNGPGVPSEIAERIFEPFYTTHHQGTGLGLAVVRAVMHSHGGEVTLDRTGGPGGVFTLHLPLVDCASAGPDRGA</sequence>
<dbReference type="Pfam" id="PF02518">
    <property type="entry name" value="HATPase_c"/>
    <property type="match status" value="1"/>
</dbReference>
<dbReference type="Gene3D" id="1.10.287.130">
    <property type="match status" value="1"/>
</dbReference>
<dbReference type="EC" id="2.7.13.3" evidence="2"/>
<feature type="domain" description="Histidine kinase" evidence="5">
    <location>
        <begin position="191"/>
        <end position="401"/>
    </location>
</feature>
<dbReference type="Proteomes" id="UP000095342">
    <property type="component" value="Chromosome"/>
</dbReference>
<dbReference type="SUPFAM" id="SSF55874">
    <property type="entry name" value="ATPase domain of HSP90 chaperone/DNA topoisomerase II/histidine kinase"/>
    <property type="match status" value="1"/>
</dbReference>
<feature type="coiled-coil region" evidence="4">
    <location>
        <begin position="39"/>
        <end position="80"/>
    </location>
</feature>
<dbReference type="InterPro" id="IPR036097">
    <property type="entry name" value="HisK_dim/P_sf"/>
</dbReference>
<evidence type="ECO:0000256" key="3">
    <source>
        <dbReference type="ARBA" id="ARBA00022553"/>
    </source>
</evidence>
<comment type="catalytic activity">
    <reaction evidence="1">
        <text>ATP + protein L-histidine = ADP + protein N-phospho-L-histidine.</text>
        <dbReference type="EC" id="2.7.13.3"/>
    </reaction>
</comment>
<dbReference type="SMART" id="SM00388">
    <property type="entry name" value="HisKA"/>
    <property type="match status" value="1"/>
</dbReference>
<evidence type="ECO:0000256" key="2">
    <source>
        <dbReference type="ARBA" id="ARBA00012438"/>
    </source>
</evidence>
<keyword evidence="4" id="KW-0175">Coiled coil</keyword>
<evidence type="ECO:0000313" key="6">
    <source>
        <dbReference type="EMBL" id="AOV16628.1"/>
    </source>
</evidence>
<dbReference type="PANTHER" id="PTHR43065">
    <property type="entry name" value="SENSOR HISTIDINE KINASE"/>
    <property type="match status" value="1"/>
</dbReference>
<dbReference type="PRINTS" id="PR00344">
    <property type="entry name" value="BCTRLSENSOR"/>
</dbReference>
<dbReference type="InterPro" id="IPR000014">
    <property type="entry name" value="PAS"/>
</dbReference>
<name>A0A1D8K6P9_9GAMM</name>
<dbReference type="InterPro" id="IPR005467">
    <property type="entry name" value="His_kinase_dom"/>
</dbReference>
<evidence type="ECO:0000256" key="1">
    <source>
        <dbReference type="ARBA" id="ARBA00000085"/>
    </source>
</evidence>
<keyword evidence="3" id="KW-0597">Phosphoprotein</keyword>
<dbReference type="Pfam" id="PF00512">
    <property type="entry name" value="HisKA"/>
    <property type="match status" value="1"/>
</dbReference>
<evidence type="ECO:0000313" key="7">
    <source>
        <dbReference type="Proteomes" id="UP000095342"/>
    </source>
</evidence>
<keyword evidence="7" id="KW-1185">Reference proteome</keyword>
<dbReference type="KEGG" id="aaeo:BJI67_05705"/>
<dbReference type="InterPro" id="IPR003594">
    <property type="entry name" value="HATPase_dom"/>
</dbReference>
<dbReference type="SUPFAM" id="SSF55785">
    <property type="entry name" value="PYP-like sensor domain (PAS domain)"/>
    <property type="match status" value="1"/>
</dbReference>
<proteinExistence type="predicted"/>
<dbReference type="GO" id="GO:0000155">
    <property type="term" value="F:phosphorelay sensor kinase activity"/>
    <property type="evidence" value="ECO:0007669"/>
    <property type="project" value="InterPro"/>
</dbReference>
<dbReference type="InterPro" id="IPR003661">
    <property type="entry name" value="HisK_dim/P_dom"/>
</dbReference>
<dbReference type="PANTHER" id="PTHR43065:SF29">
    <property type="entry name" value="SENSOR PROTEIN KINASE FLES"/>
    <property type="match status" value="1"/>
</dbReference>